<evidence type="ECO:0000256" key="1">
    <source>
        <dbReference type="SAM" id="Phobius"/>
    </source>
</evidence>
<evidence type="ECO:0000313" key="3">
    <source>
        <dbReference type="EMBL" id="CAE7612959.1"/>
    </source>
</evidence>
<feature type="signal peptide" evidence="2">
    <location>
        <begin position="1"/>
        <end position="28"/>
    </location>
</feature>
<feature type="transmembrane region" description="Helical" evidence="1">
    <location>
        <begin position="128"/>
        <end position="145"/>
    </location>
</feature>
<feature type="transmembrane region" description="Helical" evidence="1">
    <location>
        <begin position="215"/>
        <end position="237"/>
    </location>
</feature>
<name>A0A812V885_9DINO</name>
<reference evidence="3" key="1">
    <citation type="submission" date="2021-02" db="EMBL/GenBank/DDBJ databases">
        <authorList>
            <person name="Dougan E. K."/>
            <person name="Rhodes N."/>
            <person name="Thang M."/>
            <person name="Chan C."/>
        </authorList>
    </citation>
    <scope>NUCLEOTIDE SEQUENCE</scope>
</reference>
<keyword evidence="1" id="KW-0812">Transmembrane</keyword>
<gene>
    <name evidence="3" type="ORF">SNAT2548_LOCUS34856</name>
</gene>
<dbReference type="AlphaFoldDB" id="A0A812V885"/>
<keyword evidence="4" id="KW-1185">Reference proteome</keyword>
<comment type="caution">
    <text evidence="3">The sequence shown here is derived from an EMBL/GenBank/DDBJ whole genome shotgun (WGS) entry which is preliminary data.</text>
</comment>
<organism evidence="3 4">
    <name type="scientific">Symbiodinium natans</name>
    <dbReference type="NCBI Taxonomy" id="878477"/>
    <lineage>
        <taxon>Eukaryota</taxon>
        <taxon>Sar</taxon>
        <taxon>Alveolata</taxon>
        <taxon>Dinophyceae</taxon>
        <taxon>Suessiales</taxon>
        <taxon>Symbiodiniaceae</taxon>
        <taxon>Symbiodinium</taxon>
    </lineage>
</organism>
<dbReference type="OrthoDB" id="419530at2759"/>
<accession>A0A812V885</accession>
<feature type="transmembrane region" description="Helical" evidence="1">
    <location>
        <begin position="157"/>
        <end position="173"/>
    </location>
</feature>
<dbReference type="EMBL" id="CAJNDS010002833">
    <property type="protein sequence ID" value="CAE7612959.1"/>
    <property type="molecule type" value="Genomic_DNA"/>
</dbReference>
<evidence type="ECO:0000313" key="4">
    <source>
        <dbReference type="Proteomes" id="UP000604046"/>
    </source>
</evidence>
<feature type="transmembrane region" description="Helical" evidence="1">
    <location>
        <begin position="185"/>
        <end position="203"/>
    </location>
</feature>
<keyword evidence="1" id="KW-0472">Membrane</keyword>
<keyword evidence="2" id="KW-0732">Signal</keyword>
<keyword evidence="1" id="KW-1133">Transmembrane helix</keyword>
<evidence type="ECO:0000256" key="2">
    <source>
        <dbReference type="SAM" id="SignalP"/>
    </source>
</evidence>
<proteinExistence type="predicted"/>
<feature type="chain" id="PRO_5032643683" evidence="2">
    <location>
        <begin position="29"/>
        <end position="261"/>
    </location>
</feature>
<protein>
    <submittedName>
        <fullName evidence="3">Uncharacterized protein</fullName>
    </submittedName>
</protein>
<sequence>MVSSATSRTSLCTVPFLGLLLVLAAAAAFPYTLEPLVEFLRGGPLIQCLGTVNDHQSEFPCQRPVGHAVLEQTWWLPRASVTVDGWIADYGPLLPYLLLVTQLYTETVEQAAEEFGQWCPCPCWCVALAWWILMTLVRLVIFCLVRPYNEFFSDHIFLLNCMLAQIQMSLAMTSCRRDWSSEAEWWFYLEVLVAAPLVILIFFEAFMTSWLYHTLFASCMALLASSATFQATAFIWMRLLRSTAGQETDHSKKLIEEVSSV</sequence>
<dbReference type="Proteomes" id="UP000604046">
    <property type="component" value="Unassembled WGS sequence"/>
</dbReference>